<reference evidence="2 3" key="1">
    <citation type="submission" date="2021-08" db="EMBL/GenBank/DDBJ databases">
        <title>Genomic Architecture of Streptomyces flavotricini NGL1 and Streptomyces erythrochromogenes HMS4 With Differential Plant Beneficial attributes and laccase production capabilities.</title>
        <authorList>
            <person name="Salwan R."/>
            <person name="Kaur R."/>
            <person name="Sharma V."/>
        </authorList>
    </citation>
    <scope>NUCLEOTIDE SEQUENCE [LARGE SCALE GENOMIC DNA]</scope>
    <source>
        <strain evidence="2 3">NGL1</strain>
    </source>
</reference>
<dbReference type="Proteomes" id="UP001520654">
    <property type="component" value="Unassembled WGS sequence"/>
</dbReference>
<gene>
    <name evidence="2" type="ORF">K7B10_01350</name>
</gene>
<keyword evidence="1" id="KW-0472">Membrane</keyword>
<feature type="transmembrane region" description="Helical" evidence="1">
    <location>
        <begin position="109"/>
        <end position="131"/>
    </location>
</feature>
<feature type="transmembrane region" description="Helical" evidence="1">
    <location>
        <begin position="63"/>
        <end position="88"/>
    </location>
</feature>
<sequence length="193" mass="20376">MTAIDDISSTTTAHGTERPVPPWASLVAHAIPLLLLPQCLWRLPFAFGFEMGLEADGAMPSSLWVSVPYVFGLSLITEGLALLSLGLVRAWGEVAPGWLPFIGGKRINPFAAIVPAILGGLGATAFWAPVLLSWLGVGEAAGFSSGGWQTLAHLCIAPGMLWGPLVLVLTYAYYARRCRPAERHGHTGGSMAA</sequence>
<organism evidence="2 3">
    <name type="scientific">Streptomyces flavotricini</name>
    <dbReference type="NCBI Taxonomy" id="66888"/>
    <lineage>
        <taxon>Bacteria</taxon>
        <taxon>Bacillati</taxon>
        <taxon>Actinomycetota</taxon>
        <taxon>Actinomycetes</taxon>
        <taxon>Kitasatosporales</taxon>
        <taxon>Streptomycetaceae</taxon>
        <taxon>Streptomyces</taxon>
    </lineage>
</organism>
<name>A0ABS8DXP1_9ACTN</name>
<keyword evidence="1" id="KW-0812">Transmembrane</keyword>
<comment type="caution">
    <text evidence="2">The sequence shown here is derived from an EMBL/GenBank/DDBJ whole genome shotgun (WGS) entry which is preliminary data.</text>
</comment>
<keyword evidence="3" id="KW-1185">Reference proteome</keyword>
<dbReference type="RefSeq" id="WP_229334113.1">
    <property type="nucleotide sequence ID" value="NZ_JAINUL010000001.1"/>
</dbReference>
<evidence type="ECO:0000256" key="1">
    <source>
        <dbReference type="SAM" id="Phobius"/>
    </source>
</evidence>
<dbReference type="EMBL" id="JAINUL010000001">
    <property type="protein sequence ID" value="MCC0093463.1"/>
    <property type="molecule type" value="Genomic_DNA"/>
</dbReference>
<protein>
    <submittedName>
        <fullName evidence="2">Uncharacterized protein</fullName>
    </submittedName>
</protein>
<feature type="transmembrane region" description="Helical" evidence="1">
    <location>
        <begin position="151"/>
        <end position="174"/>
    </location>
</feature>
<evidence type="ECO:0000313" key="2">
    <source>
        <dbReference type="EMBL" id="MCC0093463.1"/>
    </source>
</evidence>
<evidence type="ECO:0000313" key="3">
    <source>
        <dbReference type="Proteomes" id="UP001520654"/>
    </source>
</evidence>
<keyword evidence="1" id="KW-1133">Transmembrane helix</keyword>
<proteinExistence type="predicted"/>
<accession>A0ABS8DXP1</accession>